<dbReference type="EMBL" id="CAJNOR010019140">
    <property type="protein sequence ID" value="CAF1689320.1"/>
    <property type="molecule type" value="Genomic_DNA"/>
</dbReference>
<evidence type="ECO:0000256" key="5">
    <source>
        <dbReference type="ARBA" id="ARBA00022989"/>
    </source>
</evidence>
<dbReference type="InterPro" id="IPR002172">
    <property type="entry name" value="LDrepeatLR_classA_rpt"/>
</dbReference>
<dbReference type="PRINTS" id="PR00261">
    <property type="entry name" value="LDLRECEPTOR"/>
</dbReference>
<dbReference type="InterPro" id="IPR023415">
    <property type="entry name" value="LDLR_class-A_CS"/>
</dbReference>
<dbReference type="CDD" id="cd00112">
    <property type="entry name" value="LDLa"/>
    <property type="match status" value="1"/>
</dbReference>
<dbReference type="InterPro" id="IPR036055">
    <property type="entry name" value="LDL_receptor-like_sf"/>
</dbReference>
<dbReference type="GO" id="GO:0016192">
    <property type="term" value="P:vesicle-mediated transport"/>
    <property type="evidence" value="ECO:0007669"/>
    <property type="project" value="UniProtKB-ARBA"/>
</dbReference>
<gene>
    <name evidence="10" type="ORF">XAT740_LOCUS63254</name>
</gene>
<evidence type="ECO:0000256" key="1">
    <source>
        <dbReference type="ARBA" id="ARBA00004167"/>
    </source>
</evidence>
<evidence type="ECO:0000256" key="6">
    <source>
        <dbReference type="ARBA" id="ARBA00023136"/>
    </source>
</evidence>
<evidence type="ECO:0000256" key="2">
    <source>
        <dbReference type="ARBA" id="ARBA00004308"/>
    </source>
</evidence>
<dbReference type="Gene3D" id="4.10.400.10">
    <property type="entry name" value="Low-density Lipoprotein Receptor"/>
    <property type="match status" value="1"/>
</dbReference>
<dbReference type="PROSITE" id="PS01209">
    <property type="entry name" value="LDLRA_1"/>
    <property type="match status" value="1"/>
</dbReference>
<comment type="subcellular location">
    <subcellularLocation>
        <location evidence="2">Endomembrane system</location>
    </subcellularLocation>
    <subcellularLocation>
        <location evidence="1">Membrane</location>
        <topology evidence="1">Single-pass membrane protein</topology>
    </subcellularLocation>
</comment>
<dbReference type="AlphaFoldDB" id="A0A816HLH6"/>
<evidence type="ECO:0000256" key="9">
    <source>
        <dbReference type="PROSITE-ProRule" id="PRU00124"/>
    </source>
</evidence>
<evidence type="ECO:0000256" key="4">
    <source>
        <dbReference type="ARBA" id="ARBA00022737"/>
    </source>
</evidence>
<evidence type="ECO:0000256" key="3">
    <source>
        <dbReference type="ARBA" id="ARBA00022692"/>
    </source>
</evidence>
<protein>
    <submittedName>
        <fullName evidence="10">Uncharacterized protein</fullName>
    </submittedName>
</protein>
<evidence type="ECO:0000256" key="8">
    <source>
        <dbReference type="ARBA" id="ARBA00023180"/>
    </source>
</evidence>
<dbReference type="SMART" id="SM00192">
    <property type="entry name" value="LDLa"/>
    <property type="match status" value="2"/>
</dbReference>
<feature type="non-terminal residue" evidence="10">
    <location>
        <position position="91"/>
    </location>
</feature>
<proteinExistence type="predicted"/>
<accession>A0A816HLH6</accession>
<organism evidence="10 11">
    <name type="scientific">Adineta ricciae</name>
    <name type="common">Rotifer</name>
    <dbReference type="NCBI Taxonomy" id="249248"/>
    <lineage>
        <taxon>Eukaryota</taxon>
        <taxon>Metazoa</taxon>
        <taxon>Spiralia</taxon>
        <taxon>Gnathifera</taxon>
        <taxon>Rotifera</taxon>
        <taxon>Eurotatoria</taxon>
        <taxon>Bdelloidea</taxon>
        <taxon>Adinetida</taxon>
        <taxon>Adinetidae</taxon>
        <taxon>Adineta</taxon>
    </lineage>
</organism>
<keyword evidence="3" id="KW-0812">Transmembrane</keyword>
<reference evidence="10" key="1">
    <citation type="submission" date="2021-02" db="EMBL/GenBank/DDBJ databases">
        <authorList>
            <person name="Nowell W R."/>
        </authorList>
    </citation>
    <scope>NUCLEOTIDE SEQUENCE</scope>
</reference>
<evidence type="ECO:0000256" key="7">
    <source>
        <dbReference type="ARBA" id="ARBA00023157"/>
    </source>
</evidence>
<keyword evidence="8" id="KW-0325">Glycoprotein</keyword>
<dbReference type="InterPro" id="IPR050685">
    <property type="entry name" value="LDLR"/>
</dbReference>
<keyword evidence="6" id="KW-0472">Membrane</keyword>
<comment type="caution">
    <text evidence="9">Lacks conserved residue(s) required for the propagation of feature annotation.</text>
</comment>
<feature type="disulfide bond" evidence="9">
    <location>
        <begin position="59"/>
        <end position="77"/>
    </location>
</feature>
<evidence type="ECO:0000313" key="11">
    <source>
        <dbReference type="Proteomes" id="UP000663828"/>
    </source>
</evidence>
<comment type="caution">
    <text evidence="10">The sequence shown here is derived from an EMBL/GenBank/DDBJ whole genome shotgun (WGS) entry which is preliminary data.</text>
</comment>
<dbReference type="FunFam" id="4.10.400.10:FF:000065">
    <property type="entry name" value="Transmembrane protease serine 7"/>
    <property type="match status" value="1"/>
</dbReference>
<keyword evidence="11" id="KW-1185">Reference proteome</keyword>
<evidence type="ECO:0000313" key="10">
    <source>
        <dbReference type="EMBL" id="CAF1689320.1"/>
    </source>
</evidence>
<dbReference type="Proteomes" id="UP000663828">
    <property type="component" value="Unassembled WGS sequence"/>
</dbReference>
<keyword evidence="7 9" id="KW-1015">Disulfide bond</keyword>
<dbReference type="PROSITE" id="PS50068">
    <property type="entry name" value="LDLRA_2"/>
    <property type="match status" value="1"/>
</dbReference>
<dbReference type="SUPFAM" id="SSF57424">
    <property type="entry name" value="LDL receptor-like module"/>
    <property type="match status" value="1"/>
</dbReference>
<dbReference type="PANTHER" id="PTHR24270">
    <property type="entry name" value="LOW-DENSITY LIPOPROTEIN RECEPTOR-RELATED"/>
    <property type="match status" value="1"/>
</dbReference>
<dbReference type="GO" id="GO:0005886">
    <property type="term" value="C:plasma membrane"/>
    <property type="evidence" value="ECO:0007669"/>
    <property type="project" value="TreeGrafter"/>
</dbReference>
<sequence>MGDFFCITPEFIQDPVKLHPCISWTQVGNNQIDCLGASDERNTAWCREDNRMLGHRFRCANGSCIHNSLVCNGVNDCIEGSDEQVCYWMHG</sequence>
<dbReference type="GO" id="GO:0012505">
    <property type="term" value="C:endomembrane system"/>
    <property type="evidence" value="ECO:0007669"/>
    <property type="project" value="UniProtKB-SubCell"/>
</dbReference>
<keyword evidence="4" id="KW-0677">Repeat</keyword>
<feature type="disulfide bond" evidence="9">
    <location>
        <begin position="71"/>
        <end position="86"/>
    </location>
</feature>
<keyword evidence="5" id="KW-1133">Transmembrane helix</keyword>
<name>A0A816HLH6_ADIRI</name>
<dbReference type="Pfam" id="PF00057">
    <property type="entry name" value="Ldl_recept_a"/>
    <property type="match status" value="1"/>
</dbReference>